<feature type="transmembrane region" description="Helical" evidence="1">
    <location>
        <begin position="347"/>
        <end position="377"/>
    </location>
</feature>
<evidence type="ECO:0008006" key="4">
    <source>
        <dbReference type="Google" id="ProtNLM"/>
    </source>
</evidence>
<feature type="transmembrane region" description="Helical" evidence="1">
    <location>
        <begin position="49"/>
        <end position="70"/>
    </location>
</feature>
<dbReference type="InterPro" id="IPR011701">
    <property type="entry name" value="MFS"/>
</dbReference>
<keyword evidence="1" id="KW-0812">Transmembrane</keyword>
<feature type="transmembrane region" description="Helical" evidence="1">
    <location>
        <begin position="171"/>
        <end position="190"/>
    </location>
</feature>
<dbReference type="PANTHER" id="PTHR23526">
    <property type="entry name" value="INTEGRAL MEMBRANE TRANSPORT PROTEIN-RELATED"/>
    <property type="match status" value="1"/>
</dbReference>
<keyword evidence="1" id="KW-1133">Transmembrane helix</keyword>
<proteinExistence type="predicted"/>
<feature type="transmembrane region" description="Helical" evidence="1">
    <location>
        <begin position="244"/>
        <end position="266"/>
    </location>
</feature>
<feature type="transmembrane region" description="Helical" evidence="1">
    <location>
        <begin position="211"/>
        <end position="238"/>
    </location>
</feature>
<reference evidence="2" key="1">
    <citation type="journal article" date="2021" name="ISME J.">
        <title>Mercury methylation by metabolically versatile and cosmopolitan marine bacteria.</title>
        <authorList>
            <person name="Lin H."/>
            <person name="Ascher D.B."/>
            <person name="Myung Y."/>
            <person name="Lamborg C.H."/>
            <person name="Hallam S.J."/>
            <person name="Gionfriddo C.M."/>
            <person name="Holt K.E."/>
            <person name="Moreau J.W."/>
        </authorList>
    </citation>
    <scope>NUCLEOTIDE SEQUENCE</scope>
    <source>
        <strain evidence="2">SI075_bin30</strain>
    </source>
</reference>
<comment type="caution">
    <text evidence="2">The sequence shown here is derived from an EMBL/GenBank/DDBJ whole genome shotgun (WGS) entry which is preliminary data.</text>
</comment>
<feature type="transmembrane region" description="Helical" evidence="1">
    <location>
        <begin position="144"/>
        <end position="165"/>
    </location>
</feature>
<evidence type="ECO:0000256" key="1">
    <source>
        <dbReference type="SAM" id="Phobius"/>
    </source>
</evidence>
<gene>
    <name evidence="2" type="ORF">HON47_04055</name>
</gene>
<protein>
    <recommendedName>
        <fullName evidence="4">MFS transporter</fullName>
    </recommendedName>
</protein>
<accession>A0A8T5GFG4</accession>
<organism evidence="2 3">
    <name type="scientific">Candidatus Iainarchaeum sp</name>
    <dbReference type="NCBI Taxonomy" id="3101447"/>
    <lineage>
        <taxon>Archaea</taxon>
        <taxon>Candidatus Iainarchaeota</taxon>
        <taxon>Candidatus Iainarchaeia</taxon>
        <taxon>Candidatus Iainarchaeales</taxon>
        <taxon>Candidatus Iainarchaeaceae</taxon>
        <taxon>Candidatus Iainarchaeum</taxon>
    </lineage>
</organism>
<dbReference type="Proteomes" id="UP000722459">
    <property type="component" value="Unassembled WGS sequence"/>
</dbReference>
<dbReference type="InterPro" id="IPR036259">
    <property type="entry name" value="MFS_trans_sf"/>
</dbReference>
<feature type="transmembrane region" description="Helical" evidence="1">
    <location>
        <begin position="286"/>
        <end position="309"/>
    </location>
</feature>
<dbReference type="GO" id="GO:0022857">
    <property type="term" value="F:transmembrane transporter activity"/>
    <property type="evidence" value="ECO:0007669"/>
    <property type="project" value="InterPro"/>
</dbReference>
<keyword evidence="1" id="KW-0472">Membrane</keyword>
<dbReference type="AlphaFoldDB" id="A0A8T5GFG4"/>
<dbReference type="Gene3D" id="1.20.1250.20">
    <property type="entry name" value="MFS general substrate transporter like domains"/>
    <property type="match status" value="1"/>
</dbReference>
<name>A0A8T5GFG4_9ARCH</name>
<dbReference type="SUPFAM" id="SSF103473">
    <property type="entry name" value="MFS general substrate transporter"/>
    <property type="match status" value="2"/>
</dbReference>
<evidence type="ECO:0000313" key="2">
    <source>
        <dbReference type="EMBL" id="MBT4870721.1"/>
    </source>
</evidence>
<feature type="transmembrane region" description="Helical" evidence="1">
    <location>
        <begin position="20"/>
        <end position="43"/>
    </location>
</feature>
<dbReference type="InterPro" id="IPR052528">
    <property type="entry name" value="Sugar_transport-like"/>
</dbReference>
<dbReference type="PANTHER" id="PTHR23526:SF2">
    <property type="entry name" value="MAJOR FACILITATOR SUPERFAMILY (MFS) PROFILE DOMAIN-CONTAINING PROTEIN"/>
    <property type="match status" value="1"/>
</dbReference>
<evidence type="ECO:0000313" key="3">
    <source>
        <dbReference type="Proteomes" id="UP000722459"/>
    </source>
</evidence>
<dbReference type="EMBL" id="JABJNZ010000054">
    <property type="protein sequence ID" value="MBT4870721.1"/>
    <property type="molecule type" value="Genomic_DNA"/>
</dbReference>
<dbReference type="Pfam" id="PF07690">
    <property type="entry name" value="MFS_1"/>
    <property type="match status" value="1"/>
</dbReference>
<sequence length="379" mass="42982">MHHENKVFHYLAFNKLLTEFYFMISFRSFAVSMISIFLPIFIYTIRNSLFDLVLFAFFTYASMFVFSPFAAKMTSKIGNAHTMLFSIPFMFAFFGSLYFFDSLMISIPLLGVLYGFYESFFWMPFHDEFSILSKTKKVGKEVGVYRALTIGTKILGPIIGALIITMYGFNLLFITIIGLTLIGLIPLLLTKDIKTKQPFSLKKSFLRKDTPLKFPFIGYGAVTFATVWLWPLLIFLFISAYLELGLFGTIVNTITVIGVLIIGFRADKINKIKLIKAGSILFSSSLLIRAFATTIFQALSAWIFGALTWPLLDVPFEALTYAKSKKLNKLEFFVAREHALCIGRFSILGVVAILLFYPTIALPIAIFVSGLFGLLYWKV</sequence>